<name>A0ACC7P2P8_9BACL</name>
<dbReference type="Proteomes" id="UP001631969">
    <property type="component" value="Unassembled WGS sequence"/>
</dbReference>
<dbReference type="EMBL" id="JBJURJ010000009">
    <property type="protein sequence ID" value="MFM9329582.1"/>
    <property type="molecule type" value="Genomic_DNA"/>
</dbReference>
<keyword evidence="2" id="KW-1185">Reference proteome</keyword>
<protein>
    <submittedName>
        <fullName evidence="1">RNA polymerase sigma factor</fullName>
    </submittedName>
</protein>
<comment type="caution">
    <text evidence="1">The sequence shown here is derived from an EMBL/GenBank/DDBJ whole genome shotgun (WGS) entry which is preliminary data.</text>
</comment>
<gene>
    <name evidence="1" type="ORF">ACI1P1_14910</name>
</gene>
<reference evidence="1" key="1">
    <citation type="submission" date="2024-12" db="EMBL/GenBank/DDBJ databases">
        <authorList>
            <person name="Wu N."/>
        </authorList>
    </citation>
    <scope>NUCLEOTIDE SEQUENCE</scope>
    <source>
        <strain evidence="1">P15</strain>
    </source>
</reference>
<evidence type="ECO:0000313" key="1">
    <source>
        <dbReference type="EMBL" id="MFM9329582.1"/>
    </source>
</evidence>
<proteinExistence type="predicted"/>
<accession>A0ACC7P2P8</accession>
<sequence length="204" mass="23852">MILVKLFASANSFFICCNKMKEYDTNPMKGERMAKINMKTIYEQYKHDVYSYLLSLTHNKSLSEDLTSEVFLGAIKALPAFRGTSSIKTWLFSIARNKWYEHLRKSKKELVSMDFMRFYLLEDTSLEAALITNELADRIYALLEQELAISKDIVFMRVHGYSYYEIAQKHNVSESSARVIHFRTLGRIRAHLLKEGYINESDFL</sequence>
<organism evidence="1 2">
    <name type="scientific">Paenibacillus mesotrionivorans</name>
    <dbReference type="NCBI Taxonomy" id="3160968"/>
    <lineage>
        <taxon>Bacteria</taxon>
        <taxon>Bacillati</taxon>
        <taxon>Bacillota</taxon>
        <taxon>Bacilli</taxon>
        <taxon>Bacillales</taxon>
        <taxon>Paenibacillaceae</taxon>
        <taxon>Paenibacillus</taxon>
    </lineage>
</organism>
<evidence type="ECO:0000313" key="2">
    <source>
        <dbReference type="Proteomes" id="UP001631969"/>
    </source>
</evidence>